<comment type="caution">
    <text evidence="1">The sequence shown here is derived from an EMBL/GenBank/DDBJ whole genome shotgun (WGS) entry which is preliminary data.</text>
</comment>
<dbReference type="InterPro" id="IPR019151">
    <property type="entry name" value="Proteasome_assmbl_chaperone_2"/>
</dbReference>
<evidence type="ECO:0000313" key="2">
    <source>
        <dbReference type="Proteomes" id="UP000032545"/>
    </source>
</evidence>
<dbReference type="Gene3D" id="1.10.287.100">
    <property type="match status" value="1"/>
</dbReference>
<keyword evidence="2" id="KW-1185">Reference proteome</keyword>
<sequence>MLDPQELYSLTEDASDDPIDAHRPIMLEALTGVVDAGNAVSLAGEHLLTALDHRIVATFDVDQLLDYRSRRPTMIFSEDHWESYTDPVLALYQLRDESDTPFLLLTGPEPDLQWKRFTAAVRGLVARLGVRLTVGLNAVPMAVPHTRPATITAHGSSKELVVGYEPWLRRLQVPGSAGHLLEYELGRDGRDAMGFAVHVPHYLAQTTYPAATEVLLTSVSKATGLMLPLDGLRSAAVAVQDEVNSQIAQGGEAAALVHALEEQYDAYQRGRRGPSLPTIDAEQKLPTADELGEALERFLAEQSEPGGPNPLS</sequence>
<dbReference type="SUPFAM" id="SSF159659">
    <property type="entry name" value="Cgl1923-like"/>
    <property type="match status" value="1"/>
</dbReference>
<gene>
    <name evidence="1" type="ORF">FF36_00149</name>
</gene>
<dbReference type="OrthoDB" id="3733464at2"/>
<proteinExistence type="predicted"/>
<accession>A0A0D8BMT8</accession>
<dbReference type="PATRIC" id="fig|1502723.3.peg.166"/>
<dbReference type="RefSeq" id="WP_011603149.1">
    <property type="nucleotide sequence ID" value="NZ_JYFN01000001.1"/>
</dbReference>
<protein>
    <submittedName>
        <fullName evidence="1">ATP-grasp superfamily enzyme</fullName>
    </submittedName>
</protein>
<dbReference type="PIRSF" id="PIRSF028754">
    <property type="entry name" value="UCP028754"/>
    <property type="match status" value="1"/>
</dbReference>
<reference evidence="1 2" key="2">
    <citation type="journal article" date="2016" name="Genome Announc.">
        <title>Permanent Draft Genome Sequences for Two Variants of Frankia sp. Strain CpI1, the First Frankia Strain Isolated from Root Nodules of Comptonia peregrina.</title>
        <authorList>
            <person name="Oshone R."/>
            <person name="Hurst S.G.IV."/>
            <person name="Abebe-Akele F."/>
            <person name="Simpson S."/>
            <person name="Morris K."/>
            <person name="Thomas W.K."/>
            <person name="Tisa L.S."/>
        </authorList>
    </citation>
    <scope>NUCLEOTIDE SEQUENCE [LARGE SCALE GENOMIC DNA]</scope>
    <source>
        <strain evidence="2">CpI1-S</strain>
    </source>
</reference>
<dbReference type="InterPro" id="IPR008492">
    <property type="entry name" value="Rv2714-like"/>
</dbReference>
<organism evidence="1 2">
    <name type="scientific">Frankia torreyi</name>
    <dbReference type="NCBI Taxonomy" id="1856"/>
    <lineage>
        <taxon>Bacteria</taxon>
        <taxon>Bacillati</taxon>
        <taxon>Actinomycetota</taxon>
        <taxon>Actinomycetes</taxon>
        <taxon>Frankiales</taxon>
        <taxon>Frankiaceae</taxon>
        <taxon>Frankia</taxon>
    </lineage>
</organism>
<dbReference type="Proteomes" id="UP000032545">
    <property type="component" value="Unassembled WGS sequence"/>
</dbReference>
<reference evidence="2" key="1">
    <citation type="submission" date="2015-02" db="EMBL/GenBank/DDBJ databases">
        <title>Draft Genome of Frankia sp. CpI1-S.</title>
        <authorList>
            <person name="Oshone R.T."/>
            <person name="Ngom M."/>
            <person name="Ghodhbane-Gtari F."/>
            <person name="Gtari M."/>
            <person name="Morris K."/>
            <person name="Thomas K."/>
            <person name="Sen A."/>
            <person name="Tisa L.S."/>
        </authorList>
    </citation>
    <scope>NUCLEOTIDE SEQUENCE [LARGE SCALE GENOMIC DNA]</scope>
    <source>
        <strain evidence="2">CpI1-S</strain>
    </source>
</reference>
<dbReference type="Pfam" id="PF09754">
    <property type="entry name" value="PAC2"/>
    <property type="match status" value="1"/>
</dbReference>
<dbReference type="AlphaFoldDB" id="A0A0D8BMT8"/>
<dbReference type="Gene3D" id="3.40.50.10900">
    <property type="entry name" value="PAC-like subunit"/>
    <property type="match status" value="1"/>
</dbReference>
<dbReference type="InterPro" id="IPR038389">
    <property type="entry name" value="PSMG2_sf"/>
</dbReference>
<name>A0A0D8BMT8_9ACTN</name>
<dbReference type="EMBL" id="JYFN01000001">
    <property type="protein sequence ID" value="KJE25533.1"/>
    <property type="molecule type" value="Genomic_DNA"/>
</dbReference>
<evidence type="ECO:0000313" key="1">
    <source>
        <dbReference type="EMBL" id="KJE25533.1"/>
    </source>
</evidence>